<evidence type="ECO:0000313" key="2">
    <source>
        <dbReference type="Proteomes" id="UP000620366"/>
    </source>
</evidence>
<dbReference type="AlphaFoldDB" id="A0A926DGJ3"/>
<comment type="caution">
    <text evidence="1">The sequence shown here is derived from an EMBL/GenBank/DDBJ whole genome shotgun (WGS) entry which is preliminary data.</text>
</comment>
<dbReference type="EMBL" id="JACRSP010000004">
    <property type="protein sequence ID" value="MBC8536894.1"/>
    <property type="molecule type" value="Genomic_DNA"/>
</dbReference>
<dbReference type="Proteomes" id="UP000620366">
    <property type="component" value="Unassembled WGS sequence"/>
</dbReference>
<sequence length="527" mass="58408">MQNTTQAWVDNQSLPLVSESFVEIEYKVTDPGVQEDASAADNGAAAIADTAQITTQGEKNEPAYALLEQNSWILNGGRRLVPAGPPYGDTGFLSAVLCGDDCRFDPVPVVTLSFTEVHQPLIPGVTITWSRAYGEYARSFEVTAYQGESVVAQKRIDDNSELTSLVSVDIQGYDRMEIAIYEWSRPLCRAKLSEVMIGFQKIYTKDQLMGYEYVGSADPLCAKLPENTAVFKISNVNGEFNPDDPQGFSRFLMERQEIRVRYGYKLGDGVEWIRAGTFFISEWNTPQNGITATFTAKGLTEFMSEIYTGGYSGTLYEIAQRALEQAQLPQMEDGSCRYAIDDSLREIAVDLAEDPNKSIAEVVQLCANAACCVMRQDRDGILRIEPLANGIRDYLINQDNSYKRSEYQLSKELKAVSVNSGLAVVQNSPSGEIQTIDNPLIQDAATANRVAQWVKNCLKGRKTMSGQFRADPRLDELDTVTVENSFSNSAVIITEIQYTYNGAFRGKYEGRVTTDAAADTPQQEEEQ</sequence>
<keyword evidence="2" id="KW-1185">Reference proteome</keyword>
<proteinExistence type="predicted"/>
<gene>
    <name evidence="1" type="ORF">H8695_09360</name>
</gene>
<dbReference type="RefSeq" id="WP_249300921.1">
    <property type="nucleotide sequence ID" value="NZ_JACRSP010000004.1"/>
</dbReference>
<protein>
    <submittedName>
        <fullName evidence="1">Uncharacterized protein</fullName>
    </submittedName>
</protein>
<reference evidence="1" key="1">
    <citation type="submission" date="2020-08" db="EMBL/GenBank/DDBJ databases">
        <title>Genome public.</title>
        <authorList>
            <person name="Liu C."/>
            <person name="Sun Q."/>
        </authorList>
    </citation>
    <scope>NUCLEOTIDE SEQUENCE</scope>
    <source>
        <strain evidence="1">BX7</strain>
    </source>
</reference>
<organism evidence="1 2">
    <name type="scientific">Feifania hominis</name>
    <dbReference type="NCBI Taxonomy" id="2763660"/>
    <lineage>
        <taxon>Bacteria</taxon>
        <taxon>Bacillati</taxon>
        <taxon>Bacillota</taxon>
        <taxon>Clostridia</taxon>
        <taxon>Eubacteriales</taxon>
        <taxon>Feifaniaceae</taxon>
        <taxon>Feifania</taxon>
    </lineage>
</organism>
<evidence type="ECO:0000313" key="1">
    <source>
        <dbReference type="EMBL" id="MBC8536894.1"/>
    </source>
</evidence>
<name>A0A926DGJ3_9FIRM</name>
<accession>A0A926DGJ3</accession>